<evidence type="ECO:0000313" key="2">
    <source>
        <dbReference type="Proteomes" id="UP000006898"/>
    </source>
</evidence>
<dbReference type="AlphaFoldDB" id="D5MLJ5"/>
<organism evidence="1 2">
    <name type="scientific">Methylomirabilis oxygeniifera</name>
    <dbReference type="NCBI Taxonomy" id="671143"/>
    <lineage>
        <taxon>Bacteria</taxon>
        <taxon>Candidatus Methylomirabilota</taxon>
        <taxon>Candidatus Methylomirabilia</taxon>
        <taxon>Candidatus Methylomirabilales</taxon>
        <taxon>Candidatus Methylomirabilaceae</taxon>
        <taxon>Candidatus Methylomirabilis</taxon>
    </lineage>
</organism>
<reference evidence="1 2" key="1">
    <citation type="journal article" date="2010" name="Nature">
        <title>Nitrite-driven anaerobic methane oxidation by oxygenic bacteria.</title>
        <authorList>
            <person name="Ettwig K.F."/>
            <person name="Butler M.K."/>
            <person name="Le Paslier D."/>
            <person name="Pelletier E."/>
            <person name="Mangenot S."/>
            <person name="Kuypers M.M.M."/>
            <person name="Schreiber F."/>
            <person name="Dutilh B.E."/>
            <person name="Zedelius J."/>
            <person name="de Beer D."/>
            <person name="Gloerich J."/>
            <person name="Wessels H.J.C.T."/>
            <person name="van Allen T."/>
            <person name="Luesken F."/>
            <person name="Wu M."/>
            <person name="van de Pas-Schoonen K.T."/>
            <person name="Op den Camp H.J.M."/>
            <person name="Janssen-Megens E.M."/>
            <person name="Francoijs K-J."/>
            <person name="Stunnenberg H."/>
            <person name="Weissenbach J."/>
            <person name="Jetten M.S.M."/>
            <person name="Strous M."/>
        </authorList>
    </citation>
    <scope>NUCLEOTIDE SEQUENCE [LARGE SCALE GENOMIC DNA]</scope>
</reference>
<dbReference type="KEGG" id="mox:DAMO_0798"/>
<proteinExistence type="predicted"/>
<dbReference type="HOGENOM" id="CLU_2768157_0_0_0"/>
<dbReference type="Proteomes" id="UP000006898">
    <property type="component" value="Chromosome"/>
</dbReference>
<accession>D5MLJ5</accession>
<protein>
    <submittedName>
        <fullName evidence="1">Uncharacterized protein</fullName>
    </submittedName>
</protein>
<name>D5MLJ5_METO1</name>
<dbReference type="EMBL" id="FP565575">
    <property type="protein sequence ID" value="CBE67861.1"/>
    <property type="molecule type" value="Genomic_DNA"/>
</dbReference>
<gene>
    <name evidence="1" type="ORF">DAMO_0798</name>
</gene>
<sequence>MARDHLLMLDRYIEMLMPPYSLIHPAIQIQPGIFELRVLSALGTITPYGAVRTNEAALIVPSVKPSRKS</sequence>
<evidence type="ECO:0000313" key="1">
    <source>
        <dbReference type="EMBL" id="CBE67861.1"/>
    </source>
</evidence>